<proteinExistence type="predicted"/>
<dbReference type="Proteomes" id="UP000010471">
    <property type="component" value="Chromosome"/>
</dbReference>
<feature type="signal peptide" evidence="1">
    <location>
        <begin position="1"/>
        <end position="30"/>
    </location>
</feature>
<protein>
    <recommendedName>
        <fullName evidence="4">SH3 domain-containing protein</fullName>
    </recommendedName>
</protein>
<feature type="chain" id="PRO_5003937623" description="SH3 domain-containing protein" evidence="1">
    <location>
        <begin position="31"/>
        <end position="201"/>
    </location>
</feature>
<keyword evidence="1" id="KW-0732">Signal</keyword>
<evidence type="ECO:0000256" key="1">
    <source>
        <dbReference type="SAM" id="SignalP"/>
    </source>
</evidence>
<gene>
    <name evidence="2" type="ORF">Mic7113_6016</name>
</gene>
<accession>K9WP92</accession>
<reference evidence="2 3" key="1">
    <citation type="submission" date="2012-06" db="EMBL/GenBank/DDBJ databases">
        <title>Finished chromosome of genome of Microcoleus sp. PCC 7113.</title>
        <authorList>
            <consortium name="US DOE Joint Genome Institute"/>
            <person name="Gugger M."/>
            <person name="Coursin T."/>
            <person name="Rippka R."/>
            <person name="Tandeau De Marsac N."/>
            <person name="Huntemann M."/>
            <person name="Wei C.-L."/>
            <person name="Han J."/>
            <person name="Detter J.C."/>
            <person name="Han C."/>
            <person name="Tapia R."/>
            <person name="Chen A."/>
            <person name="Kyrpides N."/>
            <person name="Mavromatis K."/>
            <person name="Markowitz V."/>
            <person name="Szeto E."/>
            <person name="Ivanova N."/>
            <person name="Pagani I."/>
            <person name="Pati A."/>
            <person name="Goodwin L."/>
            <person name="Nordberg H.P."/>
            <person name="Cantor M.N."/>
            <person name="Hua S.X."/>
            <person name="Woyke T."/>
            <person name="Kerfeld C.A."/>
        </authorList>
    </citation>
    <scope>NUCLEOTIDE SEQUENCE [LARGE SCALE GENOMIC DNA]</scope>
    <source>
        <strain evidence="2 3">PCC 7113</strain>
    </source>
</reference>
<dbReference type="eggNOG" id="ENOG5032XX1">
    <property type="taxonomic scope" value="Bacteria"/>
</dbReference>
<dbReference type="STRING" id="1173027.Mic7113_6016"/>
<sequence>METMNRLGKPINLLAVIAIATTGMNTPAMAGTDIASSEENVQLAQASLVGQCRAAKQQIPIFRESNSTSETLRLISVNDEVILADTSVGADGLIRISGPVTGYVHAINLKPCGGNTESPAIKDLCRQVIRPSQGLVIRRQPNPTAAQVGGIPYQGRITLTSNPPTNKTVNNRNWVEIALPAKGWVSNGLVTQAESNLSNCR</sequence>
<dbReference type="HOGENOM" id="CLU_082705_1_0_3"/>
<dbReference type="EMBL" id="CP003630">
    <property type="protein sequence ID" value="AFZ21616.1"/>
    <property type="molecule type" value="Genomic_DNA"/>
</dbReference>
<dbReference type="OrthoDB" id="463619at2"/>
<organism evidence="2 3">
    <name type="scientific">Allocoleopsis franciscana PCC 7113</name>
    <dbReference type="NCBI Taxonomy" id="1173027"/>
    <lineage>
        <taxon>Bacteria</taxon>
        <taxon>Bacillati</taxon>
        <taxon>Cyanobacteriota</taxon>
        <taxon>Cyanophyceae</taxon>
        <taxon>Coleofasciculales</taxon>
        <taxon>Coleofasciculaceae</taxon>
        <taxon>Allocoleopsis</taxon>
        <taxon>Allocoleopsis franciscana</taxon>
    </lineage>
</organism>
<keyword evidence="3" id="KW-1185">Reference proteome</keyword>
<evidence type="ECO:0008006" key="4">
    <source>
        <dbReference type="Google" id="ProtNLM"/>
    </source>
</evidence>
<name>K9WP92_9CYAN</name>
<dbReference type="AlphaFoldDB" id="K9WP92"/>
<dbReference type="KEGG" id="mic:Mic7113_6016"/>
<evidence type="ECO:0000313" key="3">
    <source>
        <dbReference type="Proteomes" id="UP000010471"/>
    </source>
</evidence>
<evidence type="ECO:0000313" key="2">
    <source>
        <dbReference type="EMBL" id="AFZ21616.1"/>
    </source>
</evidence>